<keyword evidence="1" id="KW-0808">Transferase</keyword>
<gene>
    <name evidence="1" type="ORF">GR702_09865</name>
</gene>
<dbReference type="PANTHER" id="PTHR48228">
    <property type="entry name" value="SUCCINYL-COA--D-CITRAMALATE COA-TRANSFERASE"/>
    <property type="match status" value="1"/>
</dbReference>
<evidence type="ECO:0000313" key="2">
    <source>
        <dbReference type="Proteomes" id="UP000465810"/>
    </source>
</evidence>
<sequence length="374" mass="39272">MARAHASAALSALDGAAIMGERASNGGFSIAGRISAGPGGSRLMPTRDGGWFALTLIREVDRELLPALFGNAEIDPSDWNAIEAAAARRDCIELVARGRLLGLPVASADELPVSQPVQVMTRGPRRERSPGHRPLVVDLSAIWAGPLAGHLLWQAGMEVVKVESPSRPDLIRRDDPDTFDRINQGKASVLVDFTCAEQKAALVALIRRADVVIESSRPRALLQLGIDADQLVRDVPGLVWLSVTGHGALGEAAQWVGIGNDCGVAGGLSRAMADLTGEIGYVGDAIADPLTGITAAREGLAAYRSGAAQRIGLSMSAIVSMALAEERAHDRAAVDDELHAWGCSVGSAFRHVAPRPLQAPVHPPGADNESYLPC</sequence>
<dbReference type="AlphaFoldDB" id="A0A7X4GGS9"/>
<name>A0A7X4GGS9_9SPHN</name>
<accession>A0A7X4GGS9</accession>
<dbReference type="InterPro" id="IPR023606">
    <property type="entry name" value="CoA-Trfase_III_dom_1_sf"/>
</dbReference>
<keyword evidence="2" id="KW-1185">Reference proteome</keyword>
<dbReference type="Pfam" id="PF02515">
    <property type="entry name" value="CoA_transf_3"/>
    <property type="match status" value="1"/>
</dbReference>
<dbReference type="InterPro" id="IPR003673">
    <property type="entry name" value="CoA-Trfase_fam_III"/>
</dbReference>
<dbReference type="SUPFAM" id="SSF89796">
    <property type="entry name" value="CoA-transferase family III (CaiB/BaiF)"/>
    <property type="match status" value="1"/>
</dbReference>
<comment type="caution">
    <text evidence="1">The sequence shown here is derived from an EMBL/GenBank/DDBJ whole genome shotgun (WGS) entry which is preliminary data.</text>
</comment>
<proteinExistence type="predicted"/>
<dbReference type="Proteomes" id="UP000465810">
    <property type="component" value="Unassembled WGS sequence"/>
</dbReference>
<dbReference type="Gene3D" id="3.40.50.10540">
    <property type="entry name" value="Crotonobetainyl-coa:carnitine coa-transferase, domain 1"/>
    <property type="match status" value="1"/>
</dbReference>
<reference evidence="1 2" key="1">
    <citation type="submission" date="2019-12" db="EMBL/GenBank/DDBJ databases">
        <authorList>
            <person name="Feng G."/>
            <person name="Zhu H."/>
        </authorList>
    </citation>
    <scope>NUCLEOTIDE SEQUENCE [LARGE SCALE GENOMIC DNA]</scope>
    <source>
        <strain evidence="1 2">FGD1</strain>
    </source>
</reference>
<dbReference type="PANTHER" id="PTHR48228:SF5">
    <property type="entry name" value="ALPHA-METHYLACYL-COA RACEMASE"/>
    <property type="match status" value="1"/>
</dbReference>
<dbReference type="InterPro" id="IPR050509">
    <property type="entry name" value="CoA-transferase_III"/>
</dbReference>
<organism evidence="1 2">
    <name type="scientific">Novosphingobium silvae</name>
    <dbReference type="NCBI Taxonomy" id="2692619"/>
    <lineage>
        <taxon>Bacteria</taxon>
        <taxon>Pseudomonadati</taxon>
        <taxon>Pseudomonadota</taxon>
        <taxon>Alphaproteobacteria</taxon>
        <taxon>Sphingomonadales</taxon>
        <taxon>Sphingomonadaceae</taxon>
        <taxon>Novosphingobium</taxon>
    </lineage>
</organism>
<dbReference type="EMBL" id="WVTD01000006">
    <property type="protein sequence ID" value="MYL98075.1"/>
    <property type="molecule type" value="Genomic_DNA"/>
</dbReference>
<dbReference type="GO" id="GO:0016740">
    <property type="term" value="F:transferase activity"/>
    <property type="evidence" value="ECO:0007669"/>
    <property type="project" value="UniProtKB-KW"/>
</dbReference>
<evidence type="ECO:0000313" key="1">
    <source>
        <dbReference type="EMBL" id="MYL98075.1"/>
    </source>
</evidence>
<protein>
    <submittedName>
        <fullName evidence="1">CoA transferase</fullName>
    </submittedName>
</protein>